<name>K2G2Y0_9BACT</name>
<evidence type="ECO:0008006" key="5">
    <source>
        <dbReference type="Google" id="ProtNLM"/>
    </source>
</evidence>
<evidence type="ECO:0000256" key="1">
    <source>
        <dbReference type="SAM" id="Coils"/>
    </source>
</evidence>
<sequence>MPKAQLKQAKVPQKNISKTPKSKAGSASKTPPQKIKKDFSIGFTDWVGSKSSLYTHTAFFVGSFVLIFFWADLDKVLLVLTTMVSLEAIYLAIFIQMTVNRNTASLQEVERDIDEIQEDLEEIQEDVDEIQEDLEEIQEDVEEIQEDLEEIQEDVDEIQEDLEEIQEDVEEIQEDVEDISEEDEEEEAESDKALKYIEKMEAQMQLLLKEISELKNHKK</sequence>
<evidence type="ECO:0000313" key="4">
    <source>
        <dbReference type="EMBL" id="EKE29563.1"/>
    </source>
</evidence>
<dbReference type="AlphaFoldDB" id="K2G2Y0"/>
<comment type="caution">
    <text evidence="4">The sequence shown here is derived from an EMBL/GenBank/DDBJ whole genome shotgun (WGS) entry which is preliminary data.</text>
</comment>
<keyword evidence="3" id="KW-0472">Membrane</keyword>
<dbReference type="SUPFAM" id="SSF58104">
    <property type="entry name" value="Methyl-accepting chemotaxis protein (MCP) signaling domain"/>
    <property type="match status" value="1"/>
</dbReference>
<feature type="region of interest" description="Disordered" evidence="2">
    <location>
        <begin position="1"/>
        <end position="33"/>
    </location>
</feature>
<evidence type="ECO:0000256" key="2">
    <source>
        <dbReference type="SAM" id="MobiDB-lite"/>
    </source>
</evidence>
<dbReference type="Gene3D" id="1.20.1480.30">
    <property type="entry name" value="Designed four-helix bundle protein"/>
    <property type="match status" value="1"/>
</dbReference>
<feature type="transmembrane region" description="Helical" evidence="3">
    <location>
        <begin position="53"/>
        <end position="71"/>
    </location>
</feature>
<feature type="coiled-coil region" evidence="1">
    <location>
        <begin position="99"/>
        <end position="217"/>
    </location>
</feature>
<organism evidence="4">
    <name type="scientific">uncultured bacterium</name>
    <name type="common">gcode 4</name>
    <dbReference type="NCBI Taxonomy" id="1234023"/>
    <lineage>
        <taxon>Bacteria</taxon>
        <taxon>environmental samples</taxon>
    </lineage>
</organism>
<protein>
    <recommendedName>
        <fullName evidence="5">DUF1003 domain-containing protein</fullName>
    </recommendedName>
</protein>
<gene>
    <name evidence="4" type="ORF">ACD_2C00146G0001</name>
</gene>
<accession>K2G2Y0</accession>
<keyword evidence="3" id="KW-1133">Transmembrane helix</keyword>
<dbReference type="EMBL" id="AMFJ01000146">
    <property type="protein sequence ID" value="EKE29563.1"/>
    <property type="molecule type" value="Genomic_DNA"/>
</dbReference>
<evidence type="ECO:0000256" key="3">
    <source>
        <dbReference type="SAM" id="Phobius"/>
    </source>
</evidence>
<feature type="compositionally biased region" description="Polar residues" evidence="2">
    <location>
        <begin position="14"/>
        <end position="31"/>
    </location>
</feature>
<keyword evidence="1" id="KW-0175">Coiled coil</keyword>
<reference evidence="4" key="1">
    <citation type="journal article" date="2012" name="Science">
        <title>Fermentation, hydrogen, and sulfur metabolism in multiple uncultivated bacterial phyla.</title>
        <authorList>
            <person name="Wrighton K.C."/>
            <person name="Thomas B.C."/>
            <person name="Sharon I."/>
            <person name="Miller C.S."/>
            <person name="Castelle C.J."/>
            <person name="VerBerkmoes N.C."/>
            <person name="Wilkins M.J."/>
            <person name="Hettich R.L."/>
            <person name="Lipton M.S."/>
            <person name="Williams K.H."/>
            <person name="Long P.E."/>
            <person name="Banfield J.F."/>
        </authorList>
    </citation>
    <scope>NUCLEOTIDE SEQUENCE [LARGE SCALE GENOMIC DNA]</scope>
</reference>
<proteinExistence type="predicted"/>
<feature type="transmembrane region" description="Helical" evidence="3">
    <location>
        <begin position="77"/>
        <end position="95"/>
    </location>
</feature>
<keyword evidence="3" id="KW-0812">Transmembrane</keyword>